<feature type="compositionally biased region" description="Polar residues" evidence="1">
    <location>
        <begin position="52"/>
        <end position="63"/>
    </location>
</feature>
<sequence>TNIDIVPHEQSKRNYGSNENVLQGHSSNHHLVTFPRRAKFPEISKTLKSREFLSNPNLQQKQPHSFRKGDTSQFTKEGSSSHKTVPLLDNEKRDNHLLNTEDSDSDVDVDFPMLTRRPSEGHGSQAAVLTSLLKSRESTSNENIDV</sequence>
<dbReference type="EMBL" id="HACG01038277">
    <property type="protein sequence ID" value="CEK85142.1"/>
    <property type="molecule type" value="Transcribed_RNA"/>
</dbReference>
<dbReference type="AlphaFoldDB" id="A0A0B7AWW2"/>
<feature type="compositionally biased region" description="Polar residues" evidence="1">
    <location>
        <begin position="71"/>
        <end position="83"/>
    </location>
</feature>
<reference evidence="2" key="1">
    <citation type="submission" date="2014-12" db="EMBL/GenBank/DDBJ databases">
        <title>Insight into the proteome of Arion vulgaris.</title>
        <authorList>
            <person name="Aradska J."/>
            <person name="Bulat T."/>
            <person name="Smidak R."/>
            <person name="Sarate P."/>
            <person name="Gangsoo J."/>
            <person name="Sialana F."/>
            <person name="Bilban M."/>
            <person name="Lubec G."/>
        </authorList>
    </citation>
    <scope>NUCLEOTIDE SEQUENCE</scope>
    <source>
        <tissue evidence="2">Skin</tissue>
    </source>
</reference>
<accession>A0A0B7AWW2</accession>
<feature type="non-terminal residue" evidence="2">
    <location>
        <position position="1"/>
    </location>
</feature>
<protein>
    <submittedName>
        <fullName evidence="2">Uncharacterized protein</fullName>
    </submittedName>
</protein>
<evidence type="ECO:0000313" key="2">
    <source>
        <dbReference type="EMBL" id="CEK85142.1"/>
    </source>
</evidence>
<organism evidence="2">
    <name type="scientific">Arion vulgaris</name>
    <dbReference type="NCBI Taxonomy" id="1028688"/>
    <lineage>
        <taxon>Eukaryota</taxon>
        <taxon>Metazoa</taxon>
        <taxon>Spiralia</taxon>
        <taxon>Lophotrochozoa</taxon>
        <taxon>Mollusca</taxon>
        <taxon>Gastropoda</taxon>
        <taxon>Heterobranchia</taxon>
        <taxon>Euthyneura</taxon>
        <taxon>Panpulmonata</taxon>
        <taxon>Eupulmonata</taxon>
        <taxon>Stylommatophora</taxon>
        <taxon>Helicina</taxon>
        <taxon>Arionoidea</taxon>
        <taxon>Arionidae</taxon>
        <taxon>Arion</taxon>
    </lineage>
</organism>
<evidence type="ECO:0000256" key="1">
    <source>
        <dbReference type="SAM" id="MobiDB-lite"/>
    </source>
</evidence>
<feature type="region of interest" description="Disordered" evidence="1">
    <location>
        <begin position="48"/>
        <end position="126"/>
    </location>
</feature>
<proteinExistence type="predicted"/>
<gene>
    <name evidence="2" type="primary">ORF146600</name>
</gene>
<name>A0A0B7AWW2_9EUPU</name>